<reference evidence="1 2" key="1">
    <citation type="submission" date="2023-05" db="EMBL/GenBank/DDBJ databases">
        <title>Actinoplanes sp. NEAU-A12 genome sequencing.</title>
        <authorList>
            <person name="Wang Z.-S."/>
        </authorList>
    </citation>
    <scope>NUCLEOTIDE SEQUENCE [LARGE SCALE GENOMIC DNA]</scope>
    <source>
        <strain evidence="1 2">NEAU-A12</strain>
    </source>
</reference>
<organism evidence="1 2">
    <name type="scientific">Actinoplanes sandaracinus</name>
    <dbReference type="NCBI Taxonomy" id="3045177"/>
    <lineage>
        <taxon>Bacteria</taxon>
        <taxon>Bacillati</taxon>
        <taxon>Actinomycetota</taxon>
        <taxon>Actinomycetes</taxon>
        <taxon>Micromonosporales</taxon>
        <taxon>Micromonosporaceae</taxon>
        <taxon>Actinoplanes</taxon>
    </lineage>
</organism>
<name>A0ABT6X0R6_9ACTN</name>
<evidence type="ECO:0000313" key="1">
    <source>
        <dbReference type="EMBL" id="MDI6105579.1"/>
    </source>
</evidence>
<dbReference type="EMBL" id="JASCTH010000048">
    <property type="protein sequence ID" value="MDI6105579.1"/>
    <property type="molecule type" value="Genomic_DNA"/>
</dbReference>
<proteinExistence type="predicted"/>
<dbReference type="RefSeq" id="WP_282767046.1">
    <property type="nucleotide sequence ID" value="NZ_JASCTH010000048.1"/>
</dbReference>
<accession>A0ABT6X0R6</accession>
<evidence type="ECO:0000313" key="2">
    <source>
        <dbReference type="Proteomes" id="UP001241758"/>
    </source>
</evidence>
<protein>
    <recommendedName>
        <fullName evidence="3">DUF1877 domain-containing protein</fullName>
    </recommendedName>
</protein>
<gene>
    <name evidence="1" type="ORF">QLQ12_44070</name>
</gene>
<sequence length="206" mass="22679">MGTDIYGAIEVRDLIDAASDREASWVHCMDLYPLYPGSDYSAFGCLFGIRNWNGWEPVAEGRGLPADVSDPVRKDYDHLEEIDAAIGAATWVSWPELRDLDMTVTPLARGVLDVNENGSSLHHCYRVEDEWPADVVAEYGPPPAGESPVGAAYGSWQSGGATLTYQKVTRNDVLGPGTGWDHVFAVMRTLAQRFGDENVRLVAWFD</sequence>
<dbReference type="Proteomes" id="UP001241758">
    <property type="component" value="Unassembled WGS sequence"/>
</dbReference>
<keyword evidence="2" id="KW-1185">Reference proteome</keyword>
<evidence type="ECO:0008006" key="3">
    <source>
        <dbReference type="Google" id="ProtNLM"/>
    </source>
</evidence>
<comment type="caution">
    <text evidence="1">The sequence shown here is derived from an EMBL/GenBank/DDBJ whole genome shotgun (WGS) entry which is preliminary data.</text>
</comment>